<dbReference type="InterPro" id="IPR025392">
    <property type="entry name" value="DUF4124"/>
</dbReference>
<dbReference type="EMBL" id="AP019782">
    <property type="protein sequence ID" value="BBL72734.1"/>
    <property type="molecule type" value="Genomic_DNA"/>
</dbReference>
<evidence type="ECO:0000313" key="4">
    <source>
        <dbReference type="Proteomes" id="UP000824988"/>
    </source>
</evidence>
<dbReference type="SMART" id="SM00318">
    <property type="entry name" value="SNc"/>
    <property type="match status" value="1"/>
</dbReference>
<dbReference type="PANTHER" id="PTHR12302">
    <property type="entry name" value="EBNA2 BINDING PROTEIN P100"/>
    <property type="match status" value="1"/>
</dbReference>
<dbReference type="PANTHER" id="PTHR12302:SF3">
    <property type="entry name" value="SERINE_THREONINE-PROTEIN KINASE 31"/>
    <property type="match status" value="1"/>
</dbReference>
<dbReference type="Pfam" id="PF13511">
    <property type="entry name" value="DUF4124"/>
    <property type="match status" value="1"/>
</dbReference>
<proteinExistence type="predicted"/>
<gene>
    <name evidence="3" type="ORF">MoryE10_33400</name>
</gene>
<keyword evidence="1" id="KW-0732">Signal</keyword>
<protein>
    <recommendedName>
        <fullName evidence="2">TNase-like domain-containing protein</fullName>
    </recommendedName>
</protein>
<feature type="chain" id="PRO_5034625748" description="TNase-like domain-containing protein" evidence="1">
    <location>
        <begin position="24"/>
        <end position="278"/>
    </location>
</feature>
<dbReference type="KEGG" id="moz:MoryE10_33400"/>
<dbReference type="AlphaFoldDB" id="A0A8D5ALD5"/>
<name>A0A8D5ALD5_9GAMM</name>
<dbReference type="PROSITE" id="PS50830">
    <property type="entry name" value="TNASE_3"/>
    <property type="match status" value="1"/>
</dbReference>
<accession>A0A8D5ALD5</accession>
<dbReference type="InterPro" id="IPR016071">
    <property type="entry name" value="Staphylococal_nuclease_OB-fold"/>
</dbReference>
<evidence type="ECO:0000259" key="2">
    <source>
        <dbReference type="PROSITE" id="PS50830"/>
    </source>
</evidence>
<sequence>MRRRPARLIRWALLAALAAPAWADVYRWKDQAGHIHYGDRPAAGAERVAGIDGGGPVYNLVRSVHDGDTVTLESGAKVRLLGINTPEIDSATSSAEAGGDAAKRWLESRIEGRKVRLEGDAEAKDHYGRLLAHLFSEDGEHLNLALVKAGLAVVSIFPPNLKYADELAEAQRQARRERLGVWGDAAYAVRPIAELPQQRRRGWQRWSGRPTALDYSRDYARLIFSDQVDVTVPKENLGLFPPLKDLVGKTLEIRGWTAKRKERYTVLLRHPSGMDLLD</sequence>
<feature type="signal peptide" evidence="1">
    <location>
        <begin position="1"/>
        <end position="23"/>
    </location>
</feature>
<dbReference type="RefSeq" id="WP_221047736.1">
    <property type="nucleotide sequence ID" value="NZ_AP019782.1"/>
</dbReference>
<feature type="domain" description="TNase-like" evidence="2">
    <location>
        <begin position="55"/>
        <end position="184"/>
    </location>
</feature>
<evidence type="ECO:0000313" key="3">
    <source>
        <dbReference type="EMBL" id="BBL72734.1"/>
    </source>
</evidence>
<evidence type="ECO:0000256" key="1">
    <source>
        <dbReference type="SAM" id="SignalP"/>
    </source>
</evidence>
<reference evidence="3" key="1">
    <citation type="submission" date="2019-06" db="EMBL/GenBank/DDBJ databases">
        <title>Complete genome sequence of Methylogaea oryzae strain JCM16910.</title>
        <authorList>
            <person name="Asakawa S."/>
        </authorList>
    </citation>
    <scope>NUCLEOTIDE SEQUENCE</scope>
    <source>
        <strain evidence="3">E10</strain>
    </source>
</reference>
<keyword evidence="4" id="KW-1185">Reference proteome</keyword>
<dbReference type="Proteomes" id="UP000824988">
    <property type="component" value="Chromosome"/>
</dbReference>
<organism evidence="3 4">
    <name type="scientific">Methylogaea oryzae</name>
    <dbReference type="NCBI Taxonomy" id="1295382"/>
    <lineage>
        <taxon>Bacteria</taxon>
        <taxon>Pseudomonadati</taxon>
        <taxon>Pseudomonadota</taxon>
        <taxon>Gammaproteobacteria</taxon>
        <taxon>Methylococcales</taxon>
        <taxon>Methylococcaceae</taxon>
        <taxon>Methylogaea</taxon>
    </lineage>
</organism>
<dbReference type="Pfam" id="PF00565">
    <property type="entry name" value="SNase"/>
    <property type="match status" value="1"/>
</dbReference>